<dbReference type="Gene3D" id="2.40.50.100">
    <property type="match status" value="1"/>
</dbReference>
<dbReference type="Pfam" id="PF01597">
    <property type="entry name" value="GCV_H"/>
    <property type="match status" value="1"/>
</dbReference>
<dbReference type="PATRIC" id="fig|1423760.3.peg.489"/>
<proteinExistence type="predicted"/>
<reference evidence="1 2" key="1">
    <citation type="journal article" date="2015" name="Genome Announc.">
        <title>Expanding the biotechnology potential of lactobacilli through comparative genomics of 213 strains and associated genera.</title>
        <authorList>
            <person name="Sun Z."/>
            <person name="Harris H.M."/>
            <person name="McCann A."/>
            <person name="Guo C."/>
            <person name="Argimon S."/>
            <person name="Zhang W."/>
            <person name="Yang X."/>
            <person name="Jeffery I.B."/>
            <person name="Cooney J.C."/>
            <person name="Kagawa T.F."/>
            <person name="Liu W."/>
            <person name="Song Y."/>
            <person name="Salvetti E."/>
            <person name="Wrobel A."/>
            <person name="Rasinkangas P."/>
            <person name="Parkhill J."/>
            <person name="Rea M.C."/>
            <person name="O'Sullivan O."/>
            <person name="Ritari J."/>
            <person name="Douillard F.P."/>
            <person name="Paul Ross R."/>
            <person name="Yang R."/>
            <person name="Briner A.E."/>
            <person name="Felis G.E."/>
            <person name="de Vos W.M."/>
            <person name="Barrangou R."/>
            <person name="Klaenhammer T.R."/>
            <person name="Caufield P.W."/>
            <person name="Cui Y."/>
            <person name="Zhang H."/>
            <person name="O'Toole P.W."/>
        </authorList>
    </citation>
    <scope>NUCLEOTIDE SEQUENCE [LARGE SCALE GENOMIC DNA]</scope>
    <source>
        <strain evidence="1 2">DSM 15946</strain>
    </source>
</reference>
<dbReference type="InterPro" id="IPR033753">
    <property type="entry name" value="GCV_H/Fam206"/>
</dbReference>
<organism evidence="1 2">
    <name type="scientific">Limosilactobacillus ingluviei DSM 15946</name>
    <dbReference type="NCBI Taxonomy" id="1423760"/>
    <lineage>
        <taxon>Bacteria</taxon>
        <taxon>Bacillati</taxon>
        <taxon>Bacillota</taxon>
        <taxon>Bacilli</taxon>
        <taxon>Lactobacillales</taxon>
        <taxon>Lactobacillaceae</taxon>
        <taxon>Limosilactobacillus</taxon>
    </lineage>
</organism>
<dbReference type="SUPFAM" id="SSF51230">
    <property type="entry name" value="Single hybrid motif"/>
    <property type="match status" value="1"/>
</dbReference>
<comment type="caution">
    <text evidence="1">The sequence shown here is derived from an EMBL/GenBank/DDBJ whole genome shotgun (WGS) entry which is preliminary data.</text>
</comment>
<dbReference type="EMBL" id="AZFK01000011">
    <property type="protein sequence ID" value="KRL92125.1"/>
    <property type="molecule type" value="Genomic_DNA"/>
</dbReference>
<evidence type="ECO:0000313" key="1">
    <source>
        <dbReference type="EMBL" id="KRL92125.1"/>
    </source>
</evidence>
<evidence type="ECO:0000313" key="2">
    <source>
        <dbReference type="Proteomes" id="UP000050816"/>
    </source>
</evidence>
<dbReference type="Proteomes" id="UP000050816">
    <property type="component" value="Unassembled WGS sequence"/>
</dbReference>
<accession>A0A0R1UFJ9</accession>
<dbReference type="AlphaFoldDB" id="A0A0R1UFJ9"/>
<dbReference type="InterPro" id="IPR011053">
    <property type="entry name" value="Single_hybrid_motif"/>
</dbReference>
<sequence>MLDEDWAAGYTENINLDGGNAMTTLTDPWWVKRTGNEITLGLTPTALTQLGKLYFLDFPAPGAVLKVGLPFATIEAQHWIVTLNSPVAGQVVALNPGWQGQIEPTGQTSAWLLRLITV</sequence>
<name>A0A0R1UFJ9_9LACO</name>
<protein>
    <recommendedName>
        <fullName evidence="3">Lipoyl-binding domain-containing protein</fullName>
    </recommendedName>
</protein>
<gene>
    <name evidence="1" type="ORF">FC43_GL000470</name>
</gene>
<evidence type="ECO:0008006" key="3">
    <source>
        <dbReference type="Google" id="ProtNLM"/>
    </source>
</evidence>